<evidence type="ECO:0000256" key="11">
    <source>
        <dbReference type="ARBA" id="ARBA00022989"/>
    </source>
</evidence>
<evidence type="ECO:0000256" key="10">
    <source>
        <dbReference type="ARBA" id="ARBA00022840"/>
    </source>
</evidence>
<evidence type="ECO:0000256" key="2">
    <source>
        <dbReference type="ARBA" id="ARBA00004533"/>
    </source>
</evidence>
<name>I7Z8P5_9GAMM</name>
<dbReference type="OrthoDB" id="9809766at2"/>
<dbReference type="SUPFAM" id="SSF47384">
    <property type="entry name" value="Homodimeric domain of signal transducing histidine kinase"/>
    <property type="match status" value="1"/>
</dbReference>
<evidence type="ECO:0000259" key="15">
    <source>
        <dbReference type="PROSITE" id="PS50109"/>
    </source>
</evidence>
<organism evidence="17 18">
    <name type="scientific">Hydrocarboniphaga effusa AP103</name>
    <dbReference type="NCBI Taxonomy" id="1172194"/>
    <lineage>
        <taxon>Bacteria</taxon>
        <taxon>Pseudomonadati</taxon>
        <taxon>Pseudomonadota</taxon>
        <taxon>Gammaproteobacteria</taxon>
        <taxon>Nevskiales</taxon>
        <taxon>Nevskiaceae</taxon>
        <taxon>Hydrocarboniphaga</taxon>
    </lineage>
</organism>
<feature type="transmembrane region" description="Helical" evidence="14">
    <location>
        <begin position="12"/>
        <end position="32"/>
    </location>
</feature>
<feature type="domain" description="Histidine kinase" evidence="15">
    <location>
        <begin position="241"/>
        <end position="453"/>
    </location>
</feature>
<evidence type="ECO:0000313" key="18">
    <source>
        <dbReference type="Proteomes" id="UP000003704"/>
    </source>
</evidence>
<dbReference type="SMART" id="SM00387">
    <property type="entry name" value="HATPase_c"/>
    <property type="match status" value="1"/>
</dbReference>
<dbReference type="InterPro" id="IPR005467">
    <property type="entry name" value="His_kinase_dom"/>
</dbReference>
<evidence type="ECO:0000256" key="8">
    <source>
        <dbReference type="ARBA" id="ARBA00022741"/>
    </source>
</evidence>
<dbReference type="FunFam" id="1.10.287.130:FF:000001">
    <property type="entry name" value="Two-component sensor histidine kinase"/>
    <property type="match status" value="1"/>
</dbReference>
<dbReference type="CDD" id="cd00075">
    <property type="entry name" value="HATPase"/>
    <property type="match status" value="1"/>
</dbReference>
<dbReference type="InterPro" id="IPR036097">
    <property type="entry name" value="HisK_dim/P_sf"/>
</dbReference>
<feature type="transmembrane region" description="Helical" evidence="14">
    <location>
        <begin position="156"/>
        <end position="179"/>
    </location>
</feature>
<reference evidence="17 18" key="1">
    <citation type="journal article" date="2012" name="J. Bacteriol.">
        <title>Genome Sequence of n-Alkane-Degrading Hydrocarboniphaga effusa Strain AP103T (ATCC BAA-332T).</title>
        <authorList>
            <person name="Chang H.K."/>
            <person name="Zylstra G.J."/>
            <person name="Chae J.C."/>
        </authorList>
    </citation>
    <scope>NUCLEOTIDE SEQUENCE [LARGE SCALE GENOMIC DNA]</scope>
    <source>
        <strain evidence="17 18">AP103</strain>
    </source>
</reference>
<dbReference type="PROSITE" id="PS50109">
    <property type="entry name" value="HIS_KIN"/>
    <property type="match status" value="1"/>
</dbReference>
<keyword evidence="18" id="KW-1185">Reference proteome</keyword>
<dbReference type="InterPro" id="IPR006290">
    <property type="entry name" value="CztS_silS_copS"/>
</dbReference>
<dbReference type="SMART" id="SM00388">
    <property type="entry name" value="HisKA"/>
    <property type="match status" value="1"/>
</dbReference>
<dbReference type="Gene3D" id="6.10.340.10">
    <property type="match status" value="1"/>
</dbReference>
<dbReference type="InterPro" id="IPR036890">
    <property type="entry name" value="HATPase_C_sf"/>
</dbReference>
<evidence type="ECO:0000256" key="7">
    <source>
        <dbReference type="ARBA" id="ARBA00022692"/>
    </source>
</evidence>
<dbReference type="Gene3D" id="1.10.287.130">
    <property type="match status" value="1"/>
</dbReference>
<keyword evidence="7 14" id="KW-0812">Transmembrane</keyword>
<dbReference type="NCBIfam" id="TIGR01386">
    <property type="entry name" value="cztS_silS_copS"/>
    <property type="match status" value="1"/>
</dbReference>
<dbReference type="GO" id="GO:0005886">
    <property type="term" value="C:plasma membrane"/>
    <property type="evidence" value="ECO:0007669"/>
    <property type="project" value="UniProtKB-SubCell"/>
</dbReference>
<dbReference type="Pfam" id="PF02518">
    <property type="entry name" value="HATPase_c"/>
    <property type="match status" value="1"/>
</dbReference>
<dbReference type="Gene3D" id="3.30.565.10">
    <property type="entry name" value="Histidine kinase-like ATPase, C-terminal domain"/>
    <property type="match status" value="1"/>
</dbReference>
<dbReference type="PANTHER" id="PTHR45436:SF9">
    <property type="entry name" value="SENSOR PROTEIN"/>
    <property type="match status" value="1"/>
</dbReference>
<dbReference type="Pfam" id="PF00672">
    <property type="entry name" value="HAMP"/>
    <property type="match status" value="1"/>
</dbReference>
<sequence>MRLSISRRLAIMFAATGFLVFVLFGVVLHGVLQRELDRSERAELTRRMDLYTPLVLRNGEPARWHLVVTRLDAVTPDNGSARYWVLGDDPGFHYGSPTPELMAVARNEGYGEIHLEGHEAPLSILTRKLTLVDGKTVVRFVSAVDKGRYIETMNSFTYALIGVSIAGMLLVAVLGHWIAHFSLRPLERLAQEARGLSPSKLSQRLHSAGLPPELSELTASFNGALDRLESAYQQLEGFNADAAHELRTPLTNLIGQTQVALSREREAGDLEETLQSNLEELERLRAIVNDMLFLARADQGQRARDRVQVSLAQEIAKTVEYLDFVLDDAGVQVRIDGDATIAVETALLGRAMTNLLINAVQHSERSSEIVAEIASDANGVRVAVHNSGPRIADDHLARLFDRFYRLDSARSGSRDNHGLGLAIVRAIANMHGGSVFARSASGINTFGFTLAAS</sequence>
<evidence type="ECO:0000256" key="6">
    <source>
        <dbReference type="ARBA" id="ARBA00022679"/>
    </source>
</evidence>
<evidence type="ECO:0000256" key="1">
    <source>
        <dbReference type="ARBA" id="ARBA00000085"/>
    </source>
</evidence>
<keyword evidence="12 14" id="KW-0902">Two-component regulatory system</keyword>
<dbReference type="InterPro" id="IPR050428">
    <property type="entry name" value="TCS_sensor_his_kinase"/>
</dbReference>
<keyword evidence="9 14" id="KW-0418">Kinase</keyword>
<dbReference type="PATRIC" id="fig|1172194.4.peg.4311"/>
<dbReference type="CDD" id="cd00082">
    <property type="entry name" value="HisKA"/>
    <property type="match status" value="1"/>
</dbReference>
<dbReference type="GO" id="GO:0000155">
    <property type="term" value="F:phosphorelay sensor kinase activity"/>
    <property type="evidence" value="ECO:0007669"/>
    <property type="project" value="InterPro"/>
</dbReference>
<dbReference type="RefSeq" id="WP_007187382.1">
    <property type="nucleotide sequence ID" value="NZ_AKGD01000004.1"/>
</dbReference>
<keyword evidence="8 14" id="KW-0547">Nucleotide-binding</keyword>
<evidence type="ECO:0000259" key="16">
    <source>
        <dbReference type="PROSITE" id="PS50885"/>
    </source>
</evidence>
<keyword evidence="10 14" id="KW-0067">ATP-binding</keyword>
<evidence type="ECO:0000256" key="14">
    <source>
        <dbReference type="RuleBase" id="RU364088"/>
    </source>
</evidence>
<evidence type="ECO:0000256" key="13">
    <source>
        <dbReference type="ARBA" id="ARBA00023136"/>
    </source>
</evidence>
<dbReference type="PROSITE" id="PS50885">
    <property type="entry name" value="HAMP"/>
    <property type="match status" value="1"/>
</dbReference>
<keyword evidence="11 14" id="KW-1133">Transmembrane helix</keyword>
<evidence type="ECO:0000256" key="12">
    <source>
        <dbReference type="ARBA" id="ARBA00023012"/>
    </source>
</evidence>
<keyword evidence="6 14" id="KW-0808">Transferase</keyword>
<dbReference type="SUPFAM" id="SSF55874">
    <property type="entry name" value="ATPase domain of HSP90 chaperone/DNA topoisomerase II/histidine kinase"/>
    <property type="match status" value="1"/>
</dbReference>
<dbReference type="AlphaFoldDB" id="I7Z8P5"/>
<evidence type="ECO:0000256" key="5">
    <source>
        <dbReference type="ARBA" id="ARBA00022553"/>
    </source>
</evidence>
<dbReference type="PANTHER" id="PTHR45436">
    <property type="entry name" value="SENSOR HISTIDINE KINASE YKOH"/>
    <property type="match status" value="1"/>
</dbReference>
<dbReference type="InterPro" id="IPR003594">
    <property type="entry name" value="HATPase_dom"/>
</dbReference>
<evidence type="ECO:0000313" key="17">
    <source>
        <dbReference type="EMBL" id="EIT68012.1"/>
    </source>
</evidence>
<comment type="caution">
    <text evidence="17">The sequence shown here is derived from an EMBL/GenBank/DDBJ whole genome shotgun (WGS) entry which is preliminary data.</text>
</comment>
<dbReference type="InterPro" id="IPR003660">
    <property type="entry name" value="HAMP_dom"/>
</dbReference>
<keyword evidence="13 14" id="KW-0472">Membrane</keyword>
<dbReference type="GO" id="GO:0005524">
    <property type="term" value="F:ATP binding"/>
    <property type="evidence" value="ECO:0007669"/>
    <property type="project" value="UniProtKB-KW"/>
</dbReference>
<keyword evidence="4 14" id="KW-0997">Cell inner membrane</keyword>
<gene>
    <name evidence="17" type="ORF">WQQ_44470</name>
</gene>
<dbReference type="Pfam" id="PF00512">
    <property type="entry name" value="HisKA"/>
    <property type="match status" value="1"/>
</dbReference>
<evidence type="ECO:0000256" key="3">
    <source>
        <dbReference type="ARBA" id="ARBA00022475"/>
    </source>
</evidence>
<comment type="subcellular location">
    <subcellularLocation>
        <location evidence="2 14">Cell inner membrane</location>
    </subcellularLocation>
</comment>
<comment type="catalytic activity">
    <reaction evidence="1 14">
        <text>ATP + protein L-histidine = ADP + protein N-phospho-L-histidine.</text>
        <dbReference type="EC" id="2.7.13.3"/>
    </reaction>
</comment>
<dbReference type="STRING" id="1172194.WQQ_44470"/>
<dbReference type="EMBL" id="AKGD01000004">
    <property type="protein sequence ID" value="EIT68012.1"/>
    <property type="molecule type" value="Genomic_DNA"/>
</dbReference>
<dbReference type="InterPro" id="IPR004358">
    <property type="entry name" value="Sig_transdc_His_kin-like_C"/>
</dbReference>
<evidence type="ECO:0000256" key="4">
    <source>
        <dbReference type="ARBA" id="ARBA00022519"/>
    </source>
</evidence>
<proteinExistence type="predicted"/>
<dbReference type="PRINTS" id="PR00344">
    <property type="entry name" value="BCTRLSENSOR"/>
</dbReference>
<dbReference type="CDD" id="cd06225">
    <property type="entry name" value="HAMP"/>
    <property type="match status" value="1"/>
</dbReference>
<comment type="function">
    <text evidence="14">Member of a two-component regulatory system.</text>
</comment>
<dbReference type="InterPro" id="IPR003661">
    <property type="entry name" value="HisK_dim/P_dom"/>
</dbReference>
<protein>
    <recommendedName>
        <fullName evidence="14">Sensor protein</fullName>
        <ecNumber evidence="14">2.7.13.3</ecNumber>
    </recommendedName>
</protein>
<keyword evidence="3 14" id="KW-1003">Cell membrane</keyword>
<dbReference type="Proteomes" id="UP000003704">
    <property type="component" value="Unassembled WGS sequence"/>
</dbReference>
<evidence type="ECO:0000256" key="9">
    <source>
        <dbReference type="ARBA" id="ARBA00022777"/>
    </source>
</evidence>
<feature type="domain" description="HAMP" evidence="16">
    <location>
        <begin position="180"/>
        <end position="233"/>
    </location>
</feature>
<keyword evidence="5" id="KW-0597">Phosphoprotein</keyword>
<dbReference type="SMART" id="SM00304">
    <property type="entry name" value="HAMP"/>
    <property type="match status" value="1"/>
</dbReference>
<dbReference type="EC" id="2.7.13.3" evidence="14"/>
<accession>I7Z8P5</accession>